<proteinExistence type="inferred from homology"/>
<dbReference type="InterPro" id="IPR003080">
    <property type="entry name" value="GST_alpha"/>
</dbReference>
<evidence type="ECO:0000259" key="5">
    <source>
        <dbReference type="PROSITE" id="PS50405"/>
    </source>
</evidence>
<keyword evidence="2 3" id="KW-0808">Transferase</keyword>
<dbReference type="SFLD" id="SFLDS00019">
    <property type="entry name" value="Glutathione_Transferase_(cytos"/>
    <property type="match status" value="1"/>
</dbReference>
<dbReference type="Proteomes" id="UP000515152">
    <property type="component" value="Chromosome 13"/>
</dbReference>
<name>A0A6P3WDX4_CLUHA</name>
<sequence>MSEKVVLYYFNGRGVMESIRWLLAAAGVQFEEVLLTKREQFEKLLNDGALMFQQLPLVEIDGMQLVQSKAIMNYIAGKYNLNGSGLKERAMIEMYSEGLRDLMEMIMILPFKKTDEKETQLGVTQEKAKSRYFPVYEKALSGSQYLVGSQLSRADVHLMEATLMLEEKFPTILSTFPSLKAFQDRMRSLPTINKFLQPGSQRKPQPDDAYLKNVTEVLKLQLS</sequence>
<dbReference type="GeneID" id="116217868"/>
<dbReference type="SFLD" id="SFLDG00363">
    <property type="entry name" value="AMPS_(cytGST):_Alpha-__Mu-__Pi"/>
    <property type="match status" value="1"/>
</dbReference>
<dbReference type="OrthoDB" id="414243at2759"/>
<reference evidence="7" key="1">
    <citation type="submission" date="2025-08" db="UniProtKB">
        <authorList>
            <consortium name="RefSeq"/>
        </authorList>
    </citation>
    <scope>IDENTIFICATION</scope>
</reference>
<comment type="catalytic activity">
    <reaction evidence="3">
        <text>RX + glutathione = an S-substituted glutathione + a halide anion + H(+)</text>
        <dbReference type="Rhea" id="RHEA:16437"/>
        <dbReference type="ChEBI" id="CHEBI:15378"/>
        <dbReference type="ChEBI" id="CHEBI:16042"/>
        <dbReference type="ChEBI" id="CHEBI:17792"/>
        <dbReference type="ChEBI" id="CHEBI:57925"/>
        <dbReference type="ChEBI" id="CHEBI:90779"/>
        <dbReference type="EC" id="2.5.1.18"/>
    </reaction>
</comment>
<dbReference type="GO" id="GO:0004364">
    <property type="term" value="F:glutathione transferase activity"/>
    <property type="evidence" value="ECO:0007669"/>
    <property type="project" value="UniProtKB-EC"/>
</dbReference>
<dbReference type="Pfam" id="PF00043">
    <property type="entry name" value="GST_C"/>
    <property type="match status" value="1"/>
</dbReference>
<evidence type="ECO:0000313" key="7">
    <source>
        <dbReference type="RefSeq" id="XP_012695899.2"/>
    </source>
</evidence>
<dbReference type="InterPro" id="IPR050213">
    <property type="entry name" value="GST_superfamily"/>
</dbReference>
<feature type="domain" description="GST N-terminal" evidence="4">
    <location>
        <begin position="3"/>
        <end position="83"/>
    </location>
</feature>
<dbReference type="InterPro" id="IPR036282">
    <property type="entry name" value="Glutathione-S-Trfase_C_sf"/>
</dbReference>
<dbReference type="InterPro" id="IPR036249">
    <property type="entry name" value="Thioredoxin-like_sf"/>
</dbReference>
<dbReference type="PROSITE" id="PS50404">
    <property type="entry name" value="GST_NTER"/>
    <property type="match status" value="1"/>
</dbReference>
<dbReference type="SUPFAM" id="SSF52833">
    <property type="entry name" value="Thioredoxin-like"/>
    <property type="match status" value="1"/>
</dbReference>
<dbReference type="InterPro" id="IPR004045">
    <property type="entry name" value="Glutathione_S-Trfase_N"/>
</dbReference>
<dbReference type="Gene3D" id="1.20.1050.10">
    <property type="match status" value="1"/>
</dbReference>
<gene>
    <name evidence="7" type="primary">LOC116217868</name>
</gene>
<dbReference type="Pfam" id="PF02798">
    <property type="entry name" value="GST_N"/>
    <property type="match status" value="1"/>
</dbReference>
<evidence type="ECO:0000313" key="6">
    <source>
        <dbReference type="Proteomes" id="UP000515152"/>
    </source>
</evidence>
<organism evidence="6 7">
    <name type="scientific">Clupea harengus</name>
    <name type="common">Atlantic herring</name>
    <dbReference type="NCBI Taxonomy" id="7950"/>
    <lineage>
        <taxon>Eukaryota</taxon>
        <taxon>Metazoa</taxon>
        <taxon>Chordata</taxon>
        <taxon>Craniata</taxon>
        <taxon>Vertebrata</taxon>
        <taxon>Euteleostomi</taxon>
        <taxon>Actinopterygii</taxon>
        <taxon>Neopterygii</taxon>
        <taxon>Teleostei</taxon>
        <taxon>Clupei</taxon>
        <taxon>Clupeiformes</taxon>
        <taxon>Clupeoidei</taxon>
        <taxon>Clupeidae</taxon>
        <taxon>Clupea</taxon>
    </lineage>
</organism>
<dbReference type="PANTHER" id="PTHR11571">
    <property type="entry name" value="GLUTATHIONE S-TRANSFERASE"/>
    <property type="match status" value="1"/>
</dbReference>
<dbReference type="SUPFAM" id="SSF47616">
    <property type="entry name" value="GST C-terminal domain-like"/>
    <property type="match status" value="1"/>
</dbReference>
<dbReference type="InterPro" id="IPR040079">
    <property type="entry name" value="Glutathione_S-Trfase"/>
</dbReference>
<evidence type="ECO:0000256" key="3">
    <source>
        <dbReference type="RuleBase" id="RU003494"/>
    </source>
</evidence>
<dbReference type="CDD" id="cd03208">
    <property type="entry name" value="GST_C_Alpha"/>
    <property type="match status" value="1"/>
</dbReference>
<dbReference type="PANTHER" id="PTHR11571:SF230">
    <property type="entry name" value="GLUTATHIONE TRANSFERASE"/>
    <property type="match status" value="1"/>
</dbReference>
<dbReference type="InterPro" id="IPR004046">
    <property type="entry name" value="GST_C"/>
</dbReference>
<dbReference type="PROSITE" id="PS50405">
    <property type="entry name" value="GST_CTER"/>
    <property type="match status" value="1"/>
</dbReference>
<dbReference type="Gene3D" id="3.40.30.10">
    <property type="entry name" value="Glutaredoxin"/>
    <property type="match status" value="1"/>
</dbReference>
<comment type="similarity">
    <text evidence="1 3">Belongs to the GST superfamily. Alpha family.</text>
</comment>
<dbReference type="AlphaFoldDB" id="A0A6P3WDX4"/>
<keyword evidence="6" id="KW-1185">Reference proteome</keyword>
<dbReference type="EC" id="2.5.1.18" evidence="3"/>
<evidence type="ECO:0000256" key="1">
    <source>
        <dbReference type="ARBA" id="ARBA00011055"/>
    </source>
</evidence>
<accession>A0A6P3WDX4</accession>
<dbReference type="RefSeq" id="XP_012695899.2">
    <property type="nucleotide sequence ID" value="XM_012840445.2"/>
</dbReference>
<dbReference type="GO" id="GO:0006749">
    <property type="term" value="P:glutathione metabolic process"/>
    <property type="evidence" value="ECO:0007669"/>
    <property type="project" value="TreeGrafter"/>
</dbReference>
<protein>
    <recommendedName>
        <fullName evidence="3">Glutathione S-transferase</fullName>
        <ecNumber evidence="3">2.5.1.18</ecNumber>
    </recommendedName>
</protein>
<dbReference type="FunFam" id="1.20.1050.10:FF:000005">
    <property type="entry name" value="Glutathione S-transferase A1"/>
    <property type="match status" value="1"/>
</dbReference>
<feature type="domain" description="GST C-terminal" evidence="5">
    <location>
        <begin position="85"/>
        <end position="210"/>
    </location>
</feature>
<dbReference type="SFLD" id="SFLDG01205">
    <property type="entry name" value="AMPS.1"/>
    <property type="match status" value="1"/>
</dbReference>
<dbReference type="InterPro" id="IPR010987">
    <property type="entry name" value="Glutathione-S-Trfase_C-like"/>
</dbReference>
<dbReference type="KEGG" id="char:116217868"/>
<evidence type="ECO:0000259" key="4">
    <source>
        <dbReference type="PROSITE" id="PS50404"/>
    </source>
</evidence>
<dbReference type="PRINTS" id="PR01266">
    <property type="entry name" value="GSTRNSFRASEA"/>
</dbReference>
<evidence type="ECO:0000256" key="2">
    <source>
        <dbReference type="ARBA" id="ARBA00022679"/>
    </source>
</evidence>